<reference evidence="5 7" key="1">
    <citation type="submission" date="2017-06" db="EMBL/GenBank/DDBJ databases">
        <title>Complete genome of Francisella adeliensis.</title>
        <authorList>
            <person name="Vallesi A."/>
            <person name="Sjodin A."/>
        </authorList>
    </citation>
    <scope>NUCLEOTIDE SEQUENCE [LARGE SCALE GENOMIC DNA]</scope>
    <source>
        <strain evidence="5 7">FDC440</strain>
    </source>
</reference>
<dbReference type="RefSeq" id="WP_112870340.1">
    <property type="nucleotide sequence ID" value="NZ_CP021781.1"/>
</dbReference>
<proteinExistence type="predicted"/>
<accession>A0A2Z4Y0A2</accession>
<dbReference type="GO" id="GO:0003677">
    <property type="term" value="F:DNA binding"/>
    <property type="evidence" value="ECO:0007669"/>
    <property type="project" value="UniProtKB-KW"/>
</dbReference>
<feature type="transmembrane region" description="Helical" evidence="2">
    <location>
        <begin position="64"/>
        <end position="86"/>
    </location>
</feature>
<dbReference type="InterPro" id="IPR027417">
    <property type="entry name" value="P-loop_NTPase"/>
</dbReference>
<evidence type="ECO:0000313" key="7">
    <source>
        <dbReference type="Proteomes" id="UP000251120"/>
    </source>
</evidence>
<evidence type="ECO:0000259" key="4">
    <source>
        <dbReference type="Pfam" id="PF10412"/>
    </source>
</evidence>
<feature type="domain" description="Helicase HerA central" evidence="3">
    <location>
        <begin position="254"/>
        <end position="454"/>
    </location>
</feature>
<feature type="compositionally biased region" description="Acidic residues" evidence="1">
    <location>
        <begin position="657"/>
        <end position="666"/>
    </location>
</feature>
<dbReference type="Pfam" id="PF10412">
    <property type="entry name" value="TrwB_AAD_bind"/>
    <property type="match status" value="1"/>
</dbReference>
<evidence type="ECO:0000313" key="5">
    <source>
        <dbReference type="EMBL" id="AXA34162.1"/>
    </source>
</evidence>
<keyword evidence="2" id="KW-0812">Transmembrane</keyword>
<reference evidence="6 8" key="2">
    <citation type="submission" date="2019-08" db="EMBL/GenBank/DDBJ databases">
        <title>Complete genome sequences of Francisella adeliensis (FSC1325 and FSC1326).</title>
        <authorList>
            <person name="Ohrman C."/>
            <person name="Uneklint I."/>
            <person name="Vallesi A."/>
            <person name="Karlsson L."/>
            <person name="Sjodin A."/>
        </authorList>
    </citation>
    <scope>NUCLEOTIDE SEQUENCE [LARGE SCALE GENOMIC DNA]</scope>
    <source>
        <strain evidence="6 8">FSC1325</strain>
    </source>
</reference>
<dbReference type="PANTHER" id="PTHR30121">
    <property type="entry name" value="UNCHARACTERIZED PROTEIN YJGR-RELATED"/>
    <property type="match status" value="1"/>
</dbReference>
<dbReference type="EMBL" id="CP021781">
    <property type="protein sequence ID" value="AXA34162.1"/>
    <property type="molecule type" value="Genomic_DNA"/>
</dbReference>
<dbReference type="AlphaFoldDB" id="A0A2Z4Y0A2"/>
<dbReference type="InterPro" id="IPR002789">
    <property type="entry name" value="HerA_central"/>
</dbReference>
<feature type="transmembrane region" description="Helical" evidence="2">
    <location>
        <begin position="98"/>
        <end position="126"/>
    </location>
</feature>
<keyword evidence="8" id="KW-1185">Reference proteome</keyword>
<feature type="transmembrane region" description="Helical" evidence="2">
    <location>
        <begin position="161"/>
        <end position="183"/>
    </location>
</feature>
<evidence type="ECO:0000256" key="1">
    <source>
        <dbReference type="SAM" id="MobiDB-lite"/>
    </source>
</evidence>
<keyword evidence="2" id="KW-0472">Membrane</keyword>
<dbReference type="KEGG" id="fad:CDH04_06990"/>
<evidence type="ECO:0000256" key="2">
    <source>
        <dbReference type="SAM" id="Phobius"/>
    </source>
</evidence>
<dbReference type="OrthoDB" id="5603167at2"/>
<dbReference type="SUPFAM" id="SSF52540">
    <property type="entry name" value="P-loop containing nucleoside triphosphate hydrolases"/>
    <property type="match status" value="1"/>
</dbReference>
<organism evidence="5 7">
    <name type="scientific">Francisella adeliensis</name>
    <dbReference type="NCBI Taxonomy" id="2007306"/>
    <lineage>
        <taxon>Bacteria</taxon>
        <taxon>Pseudomonadati</taxon>
        <taxon>Pseudomonadota</taxon>
        <taxon>Gammaproteobacteria</taxon>
        <taxon>Thiotrichales</taxon>
        <taxon>Francisellaceae</taxon>
        <taxon>Francisella</taxon>
    </lineage>
</organism>
<dbReference type="EMBL" id="CP043424">
    <property type="protein sequence ID" value="QIW12406.1"/>
    <property type="molecule type" value="Genomic_DNA"/>
</dbReference>
<evidence type="ECO:0000259" key="3">
    <source>
        <dbReference type="Pfam" id="PF01935"/>
    </source>
</evidence>
<dbReference type="InterPro" id="IPR019476">
    <property type="entry name" value="T4SS_TraD_DNA-bd"/>
</dbReference>
<dbReference type="Proteomes" id="UP000251120">
    <property type="component" value="Chromosome"/>
</dbReference>
<sequence>MKNTNKNIKQNNTTIAIVPFMLIGIPIITALALIFSYNSDGLNGLFTTISKLVNYSGFKEDGGWHFRLILVLPILSLSYYVGFTMLKKHEVIFSIQMMKYLLMVVFIAISSIFLMGVGWAIAVYLIKAFSFIHLYGSPFDRLSAITNSYPYAKSYDLLSDYLWANIVVFYITLALLSITQLVLSKTIYPRKIEPFFSEYMSDKANFNKKSEGLKSSEDELEELGYRLSKMKTFEPSFYFKDSFTFIAKDIENKKPVYINDNKIVNKELPHIAIVGASGSGKGVFSQSFLVQMILKNYPVIAFDPNEDEHMMKNLKNNAEKMGKKFHWINFKNYDTPQINILQDCNAYEFKELTNLLFPALKIKNSDGNYYAQFSRRARGLYEKEVGGVKCMYDLHKKVFEKYGEDYLKDDNGNLPQFVQEFAEFASISMFKVEESISIAQAIQNGDVIYISCPEMSADDEITYLCKAFFIRILQIIKSRDLKNAKHVFLFVDEFAEFVNKSVKSAIEQVRKKGCTMLMNMTSFESLDGIDTDVKGSAVITTVKNNSLKLIYQQPHEELSEKASKMTGEKIIKVERNHIKRNEAMQEIDQVMETVQTSQKTNVFSPTMLANLPAKVGVFVGQGLPRLVQTEVLKYPKDTQLPTLLEAPAYHEEKESANDDSDIMGAL</sequence>
<evidence type="ECO:0000313" key="8">
    <source>
        <dbReference type="Proteomes" id="UP000681131"/>
    </source>
</evidence>
<dbReference type="Gene3D" id="3.40.50.300">
    <property type="entry name" value="P-loop containing nucleotide triphosphate hydrolases"/>
    <property type="match status" value="2"/>
</dbReference>
<protein>
    <submittedName>
        <fullName evidence="6">Type IV secretion system DNA-binding domain-containing protein</fullName>
    </submittedName>
</protein>
<dbReference type="InterPro" id="IPR051162">
    <property type="entry name" value="T4SS_component"/>
</dbReference>
<dbReference type="Pfam" id="PF01935">
    <property type="entry name" value="DUF87"/>
    <property type="match status" value="1"/>
</dbReference>
<feature type="region of interest" description="Disordered" evidence="1">
    <location>
        <begin position="647"/>
        <end position="666"/>
    </location>
</feature>
<dbReference type="Proteomes" id="UP000681131">
    <property type="component" value="Chromosome"/>
</dbReference>
<evidence type="ECO:0000313" key="6">
    <source>
        <dbReference type="EMBL" id="QIW12406.1"/>
    </source>
</evidence>
<keyword evidence="6" id="KW-0238">DNA-binding</keyword>
<gene>
    <name evidence="5" type="ORF">CDH04_06990</name>
    <name evidence="6" type="ORF">FZC43_06990</name>
</gene>
<feature type="transmembrane region" description="Helical" evidence="2">
    <location>
        <begin position="12"/>
        <end position="37"/>
    </location>
</feature>
<dbReference type="PANTHER" id="PTHR30121:SF6">
    <property type="entry name" value="SLR6007 PROTEIN"/>
    <property type="match status" value="1"/>
</dbReference>
<name>A0A2Z4Y0A2_9GAMM</name>
<feature type="domain" description="Type IV secretion system coupling protein TraD DNA-binding" evidence="4">
    <location>
        <begin position="473"/>
        <end position="618"/>
    </location>
</feature>
<keyword evidence="2" id="KW-1133">Transmembrane helix</keyword>